<dbReference type="NCBIfam" id="TIGR00762">
    <property type="entry name" value="DegV"/>
    <property type="match status" value="1"/>
</dbReference>
<name>A0A0R2DUE3_9LACO</name>
<dbReference type="InterPro" id="IPR050270">
    <property type="entry name" value="DegV_domain_contain"/>
</dbReference>
<dbReference type="OrthoDB" id="5429275at2"/>
<dbReference type="EMBL" id="AYZL01000020">
    <property type="protein sequence ID" value="KRN03684.1"/>
    <property type="molecule type" value="Genomic_DNA"/>
</dbReference>
<dbReference type="Pfam" id="PF02645">
    <property type="entry name" value="DegV"/>
    <property type="match status" value="1"/>
</dbReference>
<dbReference type="Gene3D" id="3.30.1180.10">
    <property type="match status" value="1"/>
</dbReference>
<keyword evidence="1" id="KW-0446">Lipid-binding</keyword>
<keyword evidence="3" id="KW-1185">Reference proteome</keyword>
<organism evidence="2 3">
    <name type="scientific">Holzapfeliella floricola DSM 23037 = JCM 16512</name>
    <dbReference type="NCBI Taxonomy" id="1423744"/>
    <lineage>
        <taxon>Bacteria</taxon>
        <taxon>Bacillati</taxon>
        <taxon>Bacillota</taxon>
        <taxon>Bacilli</taxon>
        <taxon>Lactobacillales</taxon>
        <taxon>Lactobacillaceae</taxon>
        <taxon>Holzapfeliella</taxon>
    </lineage>
</organism>
<comment type="caution">
    <text evidence="2">The sequence shown here is derived from an EMBL/GenBank/DDBJ whole genome shotgun (WGS) entry which is preliminary data.</text>
</comment>
<dbReference type="PATRIC" id="fig|1423744.4.peg.812"/>
<dbReference type="SUPFAM" id="SSF82549">
    <property type="entry name" value="DAK1/DegV-like"/>
    <property type="match status" value="1"/>
</dbReference>
<evidence type="ECO:0000313" key="2">
    <source>
        <dbReference type="EMBL" id="KRN03684.1"/>
    </source>
</evidence>
<dbReference type="STRING" id="1423744.FC86_GL000791"/>
<dbReference type="Gene3D" id="3.40.50.10170">
    <property type="match status" value="1"/>
</dbReference>
<evidence type="ECO:0000313" key="3">
    <source>
        <dbReference type="Proteomes" id="UP000051378"/>
    </source>
</evidence>
<dbReference type="PROSITE" id="PS51482">
    <property type="entry name" value="DEGV"/>
    <property type="match status" value="1"/>
</dbReference>
<dbReference type="GO" id="GO:0008289">
    <property type="term" value="F:lipid binding"/>
    <property type="evidence" value="ECO:0007669"/>
    <property type="project" value="UniProtKB-KW"/>
</dbReference>
<evidence type="ECO:0000256" key="1">
    <source>
        <dbReference type="ARBA" id="ARBA00023121"/>
    </source>
</evidence>
<reference evidence="2 3" key="1">
    <citation type="journal article" date="2015" name="Genome Announc.">
        <title>Expanding the biotechnology potential of lactobacilli through comparative genomics of 213 strains and associated genera.</title>
        <authorList>
            <person name="Sun Z."/>
            <person name="Harris H.M."/>
            <person name="McCann A."/>
            <person name="Guo C."/>
            <person name="Argimon S."/>
            <person name="Zhang W."/>
            <person name="Yang X."/>
            <person name="Jeffery I.B."/>
            <person name="Cooney J.C."/>
            <person name="Kagawa T.F."/>
            <person name="Liu W."/>
            <person name="Song Y."/>
            <person name="Salvetti E."/>
            <person name="Wrobel A."/>
            <person name="Rasinkangas P."/>
            <person name="Parkhill J."/>
            <person name="Rea M.C."/>
            <person name="O'Sullivan O."/>
            <person name="Ritari J."/>
            <person name="Douillard F.P."/>
            <person name="Paul Ross R."/>
            <person name="Yang R."/>
            <person name="Briner A.E."/>
            <person name="Felis G.E."/>
            <person name="de Vos W.M."/>
            <person name="Barrangou R."/>
            <person name="Klaenhammer T.R."/>
            <person name="Caufield P.W."/>
            <person name="Cui Y."/>
            <person name="Zhang H."/>
            <person name="O'Toole P.W."/>
        </authorList>
    </citation>
    <scope>NUCLEOTIDE SEQUENCE [LARGE SCALE GENOMIC DNA]</scope>
    <source>
        <strain evidence="2 3">DSM 23037</strain>
    </source>
</reference>
<sequence>MSKIKIVTDSSVQLSDDEIKKHNITIVPLTITIDGQSYVDGVDIDRETFVKKMKESEDLPKTSQPPIGLFAETFESLTADGSELLVLTMTKSLSGTVDSARQAAEMVNPDKIHVVDSTFIDRALAFQILEAAEALEAGKSLEEVLVIIDKVRKNTQLQLVVVNLDNLIKGGRLGKVTGRIATMLNIKAILEVKDSNLDIVGRGRGQKVVKQFISDRLDKIKNENVKSIGISYVDIKNQMDELKDQIHEIKPNVPILSYETTPVVATHTGLGAFAITYYTED</sequence>
<dbReference type="PANTHER" id="PTHR33434:SF8">
    <property type="entry name" value="DEGV DOMAIN-CONTAINING PROTEIN SPR1019"/>
    <property type="match status" value="1"/>
</dbReference>
<dbReference type="InterPro" id="IPR043168">
    <property type="entry name" value="DegV_C"/>
</dbReference>
<protein>
    <recommendedName>
        <fullName evidence="4">DegV family protein</fullName>
    </recommendedName>
</protein>
<dbReference type="RefSeq" id="WP_056974999.1">
    <property type="nucleotide sequence ID" value="NZ_AYZL01000020.1"/>
</dbReference>
<proteinExistence type="predicted"/>
<dbReference type="Proteomes" id="UP000051378">
    <property type="component" value="Unassembled WGS sequence"/>
</dbReference>
<dbReference type="InterPro" id="IPR003797">
    <property type="entry name" value="DegV"/>
</dbReference>
<accession>A0A0R2DUE3</accession>
<evidence type="ECO:0008006" key="4">
    <source>
        <dbReference type="Google" id="ProtNLM"/>
    </source>
</evidence>
<gene>
    <name evidence="2" type="ORF">FC86_GL000791</name>
</gene>
<dbReference type="AlphaFoldDB" id="A0A0R2DUE3"/>
<dbReference type="PANTHER" id="PTHR33434">
    <property type="entry name" value="DEGV DOMAIN-CONTAINING PROTEIN DR_1986-RELATED"/>
    <property type="match status" value="1"/>
</dbReference>